<sequence>MHDLGTNVGISEGMGNWGTSGGIGRLANRLEEQQSNQRKDHQKKGERGMRGQRREWGTSRRTGEPANWGGLLCDEELQPPVSPLEEELQQAESPGRLRAVEDELAAKSLAVEELSRELEDIRAAFGAEGVQQLQDFEAALKQRDGIITQLTANLQQARMEKDEVMREFLQLTEQSQKLQLQFQQLQAGESLRSSSISSTAADLLQSRQQVLLYQQQLEQRDMQLDERDPVSPQVTRESEESINLNLQIEEQEKLLLLSELQDNLRASESHLTEVGEQLAAKIRELEACEVELQTSRQKERLSSGEIQQLMGTVEDLQKRCHHQGAEQGDAARKADLLRAELDEMYGQQIVQMKQELLLRHTEEMAQVRDQHSAEMEKISENLRARLTQSTGEVNALNARVVELQQKLQENQVLREKAVQDLAQVSKDKLSLQNQVQELAEDLRLTKQSRAMDKSQTEIQQELQATISDLQAKLAAAREASKEMEAKHESEITNYQIKLEMLEREKDAVLDRMAESQESELERLRTHLLFSHEEELSRLRDDLQHESQMNMENLRDELRQVRNGYEAERSILDAERSSLLQEIVLLKDDLSRALESSRVEELVLQLKEMQVEIQELKTRESERSKSKEEESWDKTRVDNLESENKVLKEANAAVEEELKSLKEDREGLLKKIESLATDNQKASKLAEDLRAEIERQKSTFSFAEKNFEVNYQELREELEEKLQEQMRQYDTRIQTLQEKQQSEDQGGDREQLEEEGKEGEVDEGTLVEKDTTELMEKLQKVELEKVDLEETLQQKEIELQRMEADLKKVELEKAEVLNLNRAELQRQEMEKAKLVENMEESEAKLQRVEVEKAELMKLLEDKELGSEKTGVVDQAEEKEEELCVLREEVKELTLKNEALEKELEALQQKHLKSEGVCSVQDHHLQITAIKSEFMHLLAFSKSKPPVLFFSSWS</sequence>
<feature type="region of interest" description="Disordered" evidence="6">
    <location>
        <begin position="1"/>
        <end position="70"/>
    </location>
</feature>
<evidence type="ECO:0000313" key="7">
    <source>
        <dbReference type="Ensembl" id="ENSAMXP00005003211.1"/>
    </source>
</evidence>
<feature type="coiled-coil region" evidence="5">
    <location>
        <begin position="97"/>
        <end position="181"/>
    </location>
</feature>
<evidence type="ECO:0000313" key="8">
    <source>
        <dbReference type="Proteomes" id="UP000694621"/>
    </source>
</evidence>
<dbReference type="PANTHER" id="PTHR44981">
    <property type="entry name" value="PERICENTRIN-LIKE PROTEIN, ISOFORM F"/>
    <property type="match status" value="1"/>
</dbReference>
<feature type="compositionally biased region" description="Gly residues" evidence="6">
    <location>
        <begin position="15"/>
        <end position="24"/>
    </location>
</feature>
<dbReference type="PANTHER" id="PTHR44981:SF1">
    <property type="entry name" value="A-KINASE ANCHOR PROTEIN 9"/>
    <property type="match status" value="1"/>
</dbReference>
<dbReference type="GO" id="GO:0005813">
    <property type="term" value="C:centrosome"/>
    <property type="evidence" value="ECO:0007669"/>
    <property type="project" value="UniProtKB-SubCell"/>
</dbReference>
<dbReference type="InterPro" id="IPR028745">
    <property type="entry name" value="AKAP9/Pericentrin"/>
</dbReference>
<reference evidence="7" key="1">
    <citation type="submission" date="2025-08" db="UniProtKB">
        <authorList>
            <consortium name="Ensembl"/>
        </authorList>
    </citation>
    <scope>IDENTIFICATION</scope>
</reference>
<keyword evidence="4" id="KW-0206">Cytoskeleton</keyword>
<keyword evidence="3 5" id="KW-0175">Coiled coil</keyword>
<feature type="coiled-coil region" evidence="5">
    <location>
        <begin position="770"/>
        <end position="915"/>
    </location>
</feature>
<evidence type="ECO:0000256" key="3">
    <source>
        <dbReference type="ARBA" id="ARBA00023054"/>
    </source>
</evidence>
<protein>
    <recommendedName>
        <fullName evidence="9">A-kinase anchoring protein 9</fullName>
    </recommendedName>
</protein>
<feature type="compositionally biased region" description="Basic and acidic residues" evidence="6">
    <location>
        <begin position="739"/>
        <end position="749"/>
    </location>
</feature>
<feature type="coiled-coil region" evidence="5">
    <location>
        <begin position="379"/>
        <end position="518"/>
    </location>
</feature>
<proteinExistence type="predicted"/>
<dbReference type="Ensembl" id="ENSAMXT00005003673.1">
    <property type="protein sequence ID" value="ENSAMXP00005003211.1"/>
    <property type="gene ID" value="ENSAMXG00005001974.1"/>
</dbReference>
<evidence type="ECO:0000256" key="1">
    <source>
        <dbReference type="ARBA" id="ARBA00004300"/>
    </source>
</evidence>
<dbReference type="OrthoDB" id="2020852at2759"/>
<feature type="compositionally biased region" description="Acidic residues" evidence="6">
    <location>
        <begin position="750"/>
        <end position="763"/>
    </location>
</feature>
<accession>A0A8B9GUQ0</accession>
<evidence type="ECO:0000256" key="5">
    <source>
        <dbReference type="SAM" id="Coils"/>
    </source>
</evidence>
<keyword evidence="2" id="KW-0963">Cytoplasm</keyword>
<feature type="region of interest" description="Disordered" evidence="6">
    <location>
        <begin position="615"/>
        <end position="635"/>
    </location>
</feature>
<dbReference type="GO" id="GO:0007165">
    <property type="term" value="P:signal transduction"/>
    <property type="evidence" value="ECO:0007669"/>
    <property type="project" value="InterPro"/>
</dbReference>
<feature type="coiled-coil region" evidence="5">
    <location>
        <begin position="257"/>
        <end position="298"/>
    </location>
</feature>
<feature type="compositionally biased region" description="Basic and acidic residues" evidence="6">
    <location>
        <begin position="28"/>
        <end position="63"/>
    </location>
</feature>
<dbReference type="GO" id="GO:0060090">
    <property type="term" value="F:molecular adaptor activity"/>
    <property type="evidence" value="ECO:0007669"/>
    <property type="project" value="InterPro"/>
</dbReference>
<evidence type="ECO:0000256" key="6">
    <source>
        <dbReference type="SAM" id="MobiDB-lite"/>
    </source>
</evidence>
<feature type="region of interest" description="Disordered" evidence="6">
    <location>
        <begin position="736"/>
        <end position="763"/>
    </location>
</feature>
<evidence type="ECO:0008006" key="9">
    <source>
        <dbReference type="Google" id="ProtNLM"/>
    </source>
</evidence>
<name>A0A8B9GUQ0_ASTMX</name>
<evidence type="ECO:0000256" key="4">
    <source>
        <dbReference type="ARBA" id="ARBA00023212"/>
    </source>
</evidence>
<dbReference type="Proteomes" id="UP000694621">
    <property type="component" value="Unplaced"/>
</dbReference>
<organism evidence="7 8">
    <name type="scientific">Astyanax mexicanus</name>
    <name type="common">Blind cave fish</name>
    <name type="synonym">Astyanax fasciatus mexicanus</name>
    <dbReference type="NCBI Taxonomy" id="7994"/>
    <lineage>
        <taxon>Eukaryota</taxon>
        <taxon>Metazoa</taxon>
        <taxon>Chordata</taxon>
        <taxon>Craniata</taxon>
        <taxon>Vertebrata</taxon>
        <taxon>Euteleostomi</taxon>
        <taxon>Actinopterygii</taxon>
        <taxon>Neopterygii</taxon>
        <taxon>Teleostei</taxon>
        <taxon>Ostariophysi</taxon>
        <taxon>Characiformes</taxon>
        <taxon>Characoidei</taxon>
        <taxon>Acestrorhamphidae</taxon>
        <taxon>Acestrorhamphinae</taxon>
        <taxon>Astyanax</taxon>
    </lineage>
</organism>
<dbReference type="AlphaFoldDB" id="A0A8B9GUQ0"/>
<comment type="subcellular location">
    <subcellularLocation>
        <location evidence="1">Cytoplasm</location>
        <location evidence="1">Cytoskeleton</location>
        <location evidence="1">Microtubule organizing center</location>
        <location evidence="1">Centrosome</location>
    </subcellularLocation>
</comment>
<evidence type="ECO:0000256" key="2">
    <source>
        <dbReference type="ARBA" id="ARBA00022490"/>
    </source>
</evidence>